<gene>
    <name evidence="4" type="ORF">K9D25_23120</name>
</gene>
<dbReference type="GO" id="GO:0008641">
    <property type="term" value="F:ubiquitin-like modifier activating enzyme activity"/>
    <property type="evidence" value="ECO:0007669"/>
    <property type="project" value="InterPro"/>
</dbReference>
<feature type="domain" description="THIF-type NAD/FAD binding fold" evidence="2">
    <location>
        <begin position="319"/>
        <end position="478"/>
    </location>
</feature>
<dbReference type="InterPro" id="IPR032701">
    <property type="entry name" value="Prok-E2_B_dom"/>
</dbReference>
<dbReference type="PANTHER" id="PTHR43267:SF1">
    <property type="entry name" value="TRNA THREONYLCARBAMOYLADENOSINE DEHYDRATASE"/>
    <property type="match status" value="1"/>
</dbReference>
<dbReference type="Proteomes" id="UP000831684">
    <property type="component" value="Plasmid pB"/>
</dbReference>
<proteinExistence type="predicted"/>
<feature type="domain" description="Prokaryotic E2 family B" evidence="3">
    <location>
        <begin position="45"/>
        <end position="137"/>
    </location>
</feature>
<keyword evidence="4" id="KW-0548">Nucleotidyltransferase</keyword>
<reference evidence="4" key="1">
    <citation type="submission" date="2021-09" db="EMBL/GenBank/DDBJ databases">
        <title>Network and meta-omics reveal the key degrader and cooperation patterns in an efficient 1,4-dioxane-degrading microbial community.</title>
        <authorList>
            <person name="Dai C."/>
        </authorList>
    </citation>
    <scope>NUCLEOTIDE SEQUENCE</scope>
    <source>
        <strain evidence="4">ZM13</strain>
        <plasmid evidence="4">pB</plasmid>
    </source>
</reference>
<dbReference type="AlphaFoldDB" id="A0A9E7AC71"/>
<evidence type="ECO:0000259" key="2">
    <source>
        <dbReference type="Pfam" id="PF00899"/>
    </source>
</evidence>
<name>A0A9E7AC71_9HYPH</name>
<accession>A0A9E7AC71</accession>
<dbReference type="KEGG" id="apol:K9D25_23120"/>
<keyword evidence="4" id="KW-0614">Plasmid</keyword>
<dbReference type="GO" id="GO:0016779">
    <property type="term" value="F:nucleotidyltransferase activity"/>
    <property type="evidence" value="ECO:0007669"/>
    <property type="project" value="UniProtKB-KW"/>
</dbReference>
<keyword evidence="4" id="KW-0808">Transferase</keyword>
<evidence type="ECO:0000256" key="1">
    <source>
        <dbReference type="SAM" id="MobiDB-lite"/>
    </source>
</evidence>
<protein>
    <submittedName>
        <fullName evidence="4">ThiF family adenylyltransferase</fullName>
    </submittedName>
</protein>
<dbReference type="EMBL" id="CP083241">
    <property type="protein sequence ID" value="UOK73548.1"/>
    <property type="molecule type" value="Genomic_DNA"/>
</dbReference>
<sequence>MAAIEQVRAWVETEIPDAQRLSGAQLLALGRDESWDGWRLPLPGSEAGSLNLLLDAEFPYSLPRFSLDGRSDLLRAPHIEAGGRLCLAGDSGRADTLDPVAVVEYSHREALALIAEDEAGGNRDDYLLDFDAYWRRDVTRDFPIRTWLRPEARSRALAAWHGQKFYLVAENTDDCRTWLNNRYGVDDTRAFKDAAVIWLDRLPEPDNYPNDAGSLRRLVAERSPDGLRVFDRLMTTMVERATVVLTGATSAGEIAQAPAVIEDPNVAKASGKAPKPSVSKGFRPGHVPPNILAIRRSARRATVERVDAWLGRMRAGEGAQLAEKRVAVLGCGSVGAGVAKLLLQSGLGHAVLVDPDTFAWANVGRHELGANSVGKNKAAALADQFRPMYPHAREVRAEPLSWQSLLRREPDALRGCDLVLSLIGDWNAESALNDLQRSGTGELSSPVLYGWLEDQAGAAHALAIGCNGACLRCGFGATGTIRIPATAWRRKGPVACGGPTSIYGAIELAPAQAAVASLAVDLLLGRCATPVRRAWLAPKPVLEHGGGSWHPSWVDRFGDPGRGGVLTATPWPENPECPCPHHPATSPSPTRPGVLAS</sequence>
<dbReference type="InterPro" id="IPR045886">
    <property type="entry name" value="ThiF/MoeB/HesA"/>
</dbReference>
<feature type="region of interest" description="Disordered" evidence="1">
    <location>
        <begin position="570"/>
        <end position="597"/>
    </location>
</feature>
<evidence type="ECO:0000259" key="3">
    <source>
        <dbReference type="Pfam" id="PF14461"/>
    </source>
</evidence>
<dbReference type="RefSeq" id="WP_244451167.1">
    <property type="nucleotide sequence ID" value="NZ_CP083241.1"/>
</dbReference>
<organism evidence="4 5">
    <name type="scientific">Ancylobacter polymorphus</name>
    <dbReference type="NCBI Taxonomy" id="223390"/>
    <lineage>
        <taxon>Bacteria</taxon>
        <taxon>Pseudomonadati</taxon>
        <taxon>Pseudomonadota</taxon>
        <taxon>Alphaproteobacteria</taxon>
        <taxon>Hyphomicrobiales</taxon>
        <taxon>Xanthobacteraceae</taxon>
        <taxon>Ancylobacter</taxon>
    </lineage>
</organism>
<dbReference type="SUPFAM" id="SSF69572">
    <property type="entry name" value="Activating enzymes of the ubiquitin-like proteins"/>
    <property type="match status" value="1"/>
</dbReference>
<dbReference type="GO" id="GO:0061503">
    <property type="term" value="F:tRNA threonylcarbamoyladenosine dehydratase"/>
    <property type="evidence" value="ECO:0007669"/>
    <property type="project" value="TreeGrafter"/>
</dbReference>
<evidence type="ECO:0000313" key="5">
    <source>
        <dbReference type="Proteomes" id="UP000831684"/>
    </source>
</evidence>
<dbReference type="GO" id="GO:0061504">
    <property type="term" value="P:cyclic threonylcarbamoyladenosine biosynthetic process"/>
    <property type="evidence" value="ECO:0007669"/>
    <property type="project" value="TreeGrafter"/>
</dbReference>
<feature type="compositionally biased region" description="Pro residues" evidence="1">
    <location>
        <begin position="572"/>
        <end position="581"/>
    </location>
</feature>
<dbReference type="PANTHER" id="PTHR43267">
    <property type="entry name" value="TRNA THREONYLCARBAMOYLADENOSINE DEHYDRATASE"/>
    <property type="match status" value="1"/>
</dbReference>
<evidence type="ECO:0000313" key="4">
    <source>
        <dbReference type="EMBL" id="UOK73548.1"/>
    </source>
</evidence>
<geneLocation type="plasmid" evidence="4 5">
    <name>pB</name>
</geneLocation>
<dbReference type="Pfam" id="PF00899">
    <property type="entry name" value="ThiF"/>
    <property type="match status" value="1"/>
</dbReference>
<dbReference type="InterPro" id="IPR035985">
    <property type="entry name" value="Ubiquitin-activating_enz"/>
</dbReference>
<dbReference type="Pfam" id="PF14461">
    <property type="entry name" value="Prok-E2_B"/>
    <property type="match status" value="1"/>
</dbReference>
<dbReference type="InterPro" id="IPR000594">
    <property type="entry name" value="ThiF_NAD_FAD-bd"/>
</dbReference>
<dbReference type="Gene3D" id="3.40.50.720">
    <property type="entry name" value="NAD(P)-binding Rossmann-like Domain"/>
    <property type="match status" value="1"/>
</dbReference>